<organism evidence="1">
    <name type="scientific">marine metagenome</name>
    <dbReference type="NCBI Taxonomy" id="408172"/>
    <lineage>
        <taxon>unclassified sequences</taxon>
        <taxon>metagenomes</taxon>
        <taxon>ecological metagenomes</taxon>
    </lineage>
</organism>
<dbReference type="AlphaFoldDB" id="A0A382Q1E3"/>
<sequence>MTKIAYETGLDKNPANYQALTPLN</sequence>
<evidence type="ECO:0000313" key="1">
    <source>
        <dbReference type="EMBL" id="SVC78927.1"/>
    </source>
</evidence>
<protein>
    <submittedName>
        <fullName evidence="1">Uncharacterized protein</fullName>
    </submittedName>
</protein>
<dbReference type="EMBL" id="UINC01111024">
    <property type="protein sequence ID" value="SVC78927.1"/>
    <property type="molecule type" value="Genomic_DNA"/>
</dbReference>
<name>A0A382Q1E3_9ZZZZ</name>
<accession>A0A382Q1E3</accession>
<feature type="non-terminal residue" evidence="1">
    <location>
        <position position="24"/>
    </location>
</feature>
<reference evidence="1" key="1">
    <citation type="submission" date="2018-05" db="EMBL/GenBank/DDBJ databases">
        <authorList>
            <person name="Lanie J.A."/>
            <person name="Ng W.-L."/>
            <person name="Kazmierczak K.M."/>
            <person name="Andrzejewski T.M."/>
            <person name="Davidsen T.M."/>
            <person name="Wayne K.J."/>
            <person name="Tettelin H."/>
            <person name="Glass J.I."/>
            <person name="Rusch D."/>
            <person name="Podicherti R."/>
            <person name="Tsui H.-C.T."/>
            <person name="Winkler M.E."/>
        </authorList>
    </citation>
    <scope>NUCLEOTIDE SEQUENCE</scope>
</reference>
<gene>
    <name evidence="1" type="ORF">METZ01_LOCUS331781</name>
</gene>
<proteinExistence type="predicted"/>